<evidence type="ECO:0000256" key="1">
    <source>
        <dbReference type="SAM" id="MobiDB-lite"/>
    </source>
</evidence>
<gene>
    <name evidence="2" type="ORF">SCF082_LOCUS38720</name>
</gene>
<dbReference type="Proteomes" id="UP001642464">
    <property type="component" value="Unassembled WGS sequence"/>
</dbReference>
<feature type="region of interest" description="Disordered" evidence="1">
    <location>
        <begin position="152"/>
        <end position="172"/>
    </location>
</feature>
<evidence type="ECO:0000313" key="3">
    <source>
        <dbReference type="Proteomes" id="UP001642464"/>
    </source>
</evidence>
<organism evidence="2 3">
    <name type="scientific">Durusdinium trenchii</name>
    <dbReference type="NCBI Taxonomy" id="1381693"/>
    <lineage>
        <taxon>Eukaryota</taxon>
        <taxon>Sar</taxon>
        <taxon>Alveolata</taxon>
        <taxon>Dinophyceae</taxon>
        <taxon>Suessiales</taxon>
        <taxon>Symbiodiniaceae</taxon>
        <taxon>Durusdinium</taxon>
    </lineage>
</organism>
<accession>A0ABP0PZ77</accession>
<keyword evidence="3" id="KW-1185">Reference proteome</keyword>
<name>A0ABP0PZ77_9DINO</name>
<dbReference type="EMBL" id="CAXAMM010038829">
    <property type="protein sequence ID" value="CAK9081325.1"/>
    <property type="molecule type" value="Genomic_DNA"/>
</dbReference>
<proteinExistence type="predicted"/>
<comment type="caution">
    <text evidence="2">The sequence shown here is derived from an EMBL/GenBank/DDBJ whole genome shotgun (WGS) entry which is preliminary data.</text>
</comment>
<reference evidence="2 3" key="1">
    <citation type="submission" date="2024-02" db="EMBL/GenBank/DDBJ databases">
        <authorList>
            <person name="Chen Y."/>
            <person name="Shah S."/>
            <person name="Dougan E. K."/>
            <person name="Thang M."/>
            <person name="Chan C."/>
        </authorList>
    </citation>
    <scope>NUCLEOTIDE SEQUENCE [LARGE SCALE GENOMIC DNA]</scope>
</reference>
<sequence>MDAVKETLKAVQSREQGGAPIKELTELLEIECKARKNDVDELRHQLQLTESLVSGAASAPVHQSLEDLDLRMTRLVSALETERDHRRSDSERHHAALSDVMDSLKAERSLRGNEVEKMRSALAQLAMNLQQASESSEPSRWVDAFASLQSALDADRSERPAPQARGGSQTVRVRMQARMEPLTSKSERGKEVAELANQLHQIHQQVLAQDSSNMTVAAKLRGEVAAKSAECRGDVAALRSEMLKKMDGASPTRRDGLAPGGRRIERWRWAASGYVYPPYQFREEFLLWRDQKWLRAAVERGAGWADDRDGQVGADHRAKHRALGGEAL</sequence>
<protein>
    <submittedName>
        <fullName evidence="2">Uncharacterized protein</fullName>
    </submittedName>
</protein>
<feature type="region of interest" description="Disordered" evidence="1">
    <location>
        <begin position="81"/>
        <end position="100"/>
    </location>
</feature>
<evidence type="ECO:0000313" key="2">
    <source>
        <dbReference type="EMBL" id="CAK9081325.1"/>
    </source>
</evidence>